<gene>
    <name evidence="1" type="ORF">AMEX_G12574</name>
</gene>
<dbReference type="Proteomes" id="UP000752171">
    <property type="component" value="Unassembled WGS sequence"/>
</dbReference>
<dbReference type="EMBL" id="JAICCE010000009">
    <property type="protein sequence ID" value="KAG9273439.1"/>
    <property type="molecule type" value="Genomic_DNA"/>
</dbReference>
<evidence type="ECO:0000313" key="2">
    <source>
        <dbReference type="Proteomes" id="UP000752171"/>
    </source>
</evidence>
<sequence>MAAPPLKHEQGRKRAGKPCLCMYSKTETGYGYRRNRAISLEIFILTVAAEFPSYAAVQLQLPAFRR</sequence>
<dbReference type="AlphaFoldDB" id="A0A8T2LP72"/>
<organism evidence="1 2">
    <name type="scientific">Astyanax mexicanus</name>
    <name type="common">Blind cave fish</name>
    <name type="synonym">Astyanax fasciatus mexicanus</name>
    <dbReference type="NCBI Taxonomy" id="7994"/>
    <lineage>
        <taxon>Eukaryota</taxon>
        <taxon>Metazoa</taxon>
        <taxon>Chordata</taxon>
        <taxon>Craniata</taxon>
        <taxon>Vertebrata</taxon>
        <taxon>Euteleostomi</taxon>
        <taxon>Actinopterygii</taxon>
        <taxon>Neopterygii</taxon>
        <taxon>Teleostei</taxon>
        <taxon>Ostariophysi</taxon>
        <taxon>Characiformes</taxon>
        <taxon>Characoidei</taxon>
        <taxon>Acestrorhamphidae</taxon>
        <taxon>Acestrorhamphinae</taxon>
        <taxon>Astyanax</taxon>
    </lineage>
</organism>
<accession>A0A8T2LP72</accession>
<comment type="caution">
    <text evidence="1">The sequence shown here is derived from an EMBL/GenBank/DDBJ whole genome shotgun (WGS) entry which is preliminary data.</text>
</comment>
<evidence type="ECO:0000313" key="1">
    <source>
        <dbReference type="EMBL" id="KAG9273439.1"/>
    </source>
</evidence>
<reference evidence="1 2" key="1">
    <citation type="submission" date="2021-07" db="EMBL/GenBank/DDBJ databases">
        <authorList>
            <person name="Imarazene B."/>
            <person name="Zahm M."/>
            <person name="Klopp C."/>
            <person name="Cabau C."/>
            <person name="Beille S."/>
            <person name="Jouanno E."/>
            <person name="Castinel A."/>
            <person name="Lluch J."/>
            <person name="Gil L."/>
            <person name="Kuchtly C."/>
            <person name="Lopez Roques C."/>
            <person name="Donnadieu C."/>
            <person name="Parrinello H."/>
            <person name="Journot L."/>
            <person name="Du K."/>
            <person name="Schartl M."/>
            <person name="Retaux S."/>
            <person name="Guiguen Y."/>
        </authorList>
    </citation>
    <scope>NUCLEOTIDE SEQUENCE [LARGE SCALE GENOMIC DNA]</scope>
    <source>
        <strain evidence="1">Pach_M1</strain>
        <tissue evidence="1">Testis</tissue>
    </source>
</reference>
<proteinExistence type="predicted"/>
<protein>
    <submittedName>
        <fullName evidence="1">Uncharacterized protein</fullName>
    </submittedName>
</protein>
<name>A0A8T2LP72_ASTMX</name>